<keyword evidence="8 10" id="KW-1133">Transmembrane helix</keyword>
<dbReference type="PANTHER" id="PTHR42922">
    <property type="entry name" value="PHOSPHATE TRANSPORT SYSTEM PERMEASE PROTEIN PSTA"/>
    <property type="match status" value="1"/>
</dbReference>
<dbReference type="AlphaFoldDB" id="A0A8J3ACR4"/>
<keyword evidence="9 10" id="KW-0472">Membrane</keyword>
<comment type="similarity">
    <text evidence="3 10">Belongs to the binding-protein-dependent transport system permease family. CysTW subfamily.</text>
</comment>
<dbReference type="InterPro" id="IPR051408">
    <property type="entry name" value="Phosphate_transprt_permease"/>
</dbReference>
<dbReference type="Gene3D" id="1.10.3720.10">
    <property type="entry name" value="MetI-like"/>
    <property type="match status" value="1"/>
</dbReference>
<keyword evidence="4" id="KW-0813">Transport</keyword>
<comment type="subcellular location">
    <subcellularLocation>
        <location evidence="2 10">Cell membrane</location>
        <topology evidence="2 10">Multi-pass membrane protein</topology>
    </subcellularLocation>
</comment>
<evidence type="ECO:0000256" key="8">
    <source>
        <dbReference type="ARBA" id="ARBA00022989"/>
    </source>
</evidence>
<feature type="domain" description="ABC transmembrane type-1" evidence="11">
    <location>
        <begin position="55"/>
        <end position="259"/>
    </location>
</feature>
<dbReference type="PANTHER" id="PTHR42922:SF1">
    <property type="entry name" value="PHOSPHATE TRANSPORT SYSTEM PERMEASE PROTEIN PSTA"/>
    <property type="match status" value="1"/>
</dbReference>
<dbReference type="Pfam" id="PF00528">
    <property type="entry name" value="BPD_transp_1"/>
    <property type="match status" value="1"/>
</dbReference>
<dbReference type="InterPro" id="IPR000515">
    <property type="entry name" value="MetI-like"/>
</dbReference>
<evidence type="ECO:0000313" key="12">
    <source>
        <dbReference type="EMBL" id="GGI08959.1"/>
    </source>
</evidence>
<dbReference type="InterPro" id="IPR035906">
    <property type="entry name" value="MetI-like_sf"/>
</dbReference>
<dbReference type="EMBL" id="BMHA01000013">
    <property type="protein sequence ID" value="GGI08959.1"/>
    <property type="molecule type" value="Genomic_DNA"/>
</dbReference>
<dbReference type="Proteomes" id="UP000650511">
    <property type="component" value="Unassembled WGS sequence"/>
</dbReference>
<organism evidence="12 13">
    <name type="scientific">Egicoccus halophilus</name>
    <dbReference type="NCBI Taxonomy" id="1670830"/>
    <lineage>
        <taxon>Bacteria</taxon>
        <taxon>Bacillati</taxon>
        <taxon>Actinomycetota</taxon>
        <taxon>Nitriliruptoria</taxon>
        <taxon>Egicoccales</taxon>
        <taxon>Egicoccaceae</taxon>
        <taxon>Egicoccus</taxon>
    </lineage>
</organism>
<evidence type="ECO:0000256" key="5">
    <source>
        <dbReference type="ARBA" id="ARBA00022475"/>
    </source>
</evidence>
<dbReference type="PROSITE" id="PS50928">
    <property type="entry name" value="ABC_TM1"/>
    <property type="match status" value="1"/>
</dbReference>
<evidence type="ECO:0000256" key="3">
    <source>
        <dbReference type="ARBA" id="ARBA00007069"/>
    </source>
</evidence>
<evidence type="ECO:0000259" key="11">
    <source>
        <dbReference type="PROSITE" id="PS50928"/>
    </source>
</evidence>
<feature type="transmembrane region" description="Helical" evidence="10">
    <location>
        <begin position="123"/>
        <end position="141"/>
    </location>
</feature>
<sequence length="272" mass="28377">MRSLLLFAVACAVIPLFIVIGVTVQRGLPAFGWEFLTSNPPFNPTAEGGGYLPMIFGTIYMTAIAVLLAVPLGVTAAIFLVEYRESKLVPVVRFFTDVMTGVPSIFVGLFVFSSLVISGGLGFGTLPGAVGLAVLMLPIVVRSSEEVLRLVPQDLRNAAYGLGARRRQVVTRVVLPAAGPGLATSSMLAVARGAGETAPLLLTALGARALVTDLVGRPQGAIPLQVLEGARGAFQPAIARAWAGALTLMLLVLLFTIGARLIARRSQLTGGN</sequence>
<evidence type="ECO:0000256" key="7">
    <source>
        <dbReference type="ARBA" id="ARBA00022692"/>
    </source>
</evidence>
<proteinExistence type="inferred from homology"/>
<dbReference type="GO" id="GO:0005315">
    <property type="term" value="F:phosphate transmembrane transporter activity"/>
    <property type="evidence" value="ECO:0007669"/>
    <property type="project" value="InterPro"/>
</dbReference>
<evidence type="ECO:0000256" key="9">
    <source>
        <dbReference type="ARBA" id="ARBA00023136"/>
    </source>
</evidence>
<dbReference type="CDD" id="cd06261">
    <property type="entry name" value="TM_PBP2"/>
    <property type="match status" value="1"/>
</dbReference>
<dbReference type="InterPro" id="IPR005672">
    <property type="entry name" value="Phosphate_PstA"/>
</dbReference>
<accession>A0A8J3ACR4</accession>
<keyword evidence="5 10" id="KW-1003">Cell membrane</keyword>
<evidence type="ECO:0000256" key="6">
    <source>
        <dbReference type="ARBA" id="ARBA00022592"/>
    </source>
</evidence>
<dbReference type="GO" id="GO:0005886">
    <property type="term" value="C:plasma membrane"/>
    <property type="evidence" value="ECO:0007669"/>
    <property type="project" value="UniProtKB-SubCell"/>
</dbReference>
<reference evidence="12" key="2">
    <citation type="submission" date="2020-09" db="EMBL/GenBank/DDBJ databases">
        <authorList>
            <person name="Sun Q."/>
            <person name="Zhou Y."/>
        </authorList>
    </citation>
    <scope>NUCLEOTIDE SEQUENCE</scope>
    <source>
        <strain evidence="12">CGMCC 1.14988</strain>
    </source>
</reference>
<feature type="transmembrane region" description="Helical" evidence="10">
    <location>
        <begin position="241"/>
        <end position="263"/>
    </location>
</feature>
<reference evidence="12" key="1">
    <citation type="journal article" date="2014" name="Int. J. Syst. Evol. Microbiol.">
        <title>Complete genome sequence of Corynebacterium casei LMG S-19264T (=DSM 44701T), isolated from a smear-ripened cheese.</title>
        <authorList>
            <consortium name="US DOE Joint Genome Institute (JGI-PGF)"/>
            <person name="Walter F."/>
            <person name="Albersmeier A."/>
            <person name="Kalinowski J."/>
            <person name="Ruckert C."/>
        </authorList>
    </citation>
    <scope>NUCLEOTIDE SEQUENCE</scope>
    <source>
        <strain evidence="12">CGMCC 1.14988</strain>
    </source>
</reference>
<evidence type="ECO:0000256" key="4">
    <source>
        <dbReference type="ARBA" id="ARBA00022448"/>
    </source>
</evidence>
<evidence type="ECO:0000313" key="13">
    <source>
        <dbReference type="Proteomes" id="UP000650511"/>
    </source>
</evidence>
<feature type="transmembrane region" description="Helical" evidence="10">
    <location>
        <begin position="51"/>
        <end position="82"/>
    </location>
</feature>
<keyword evidence="7 10" id="KW-0812">Transmembrane</keyword>
<comment type="function">
    <text evidence="1">Part of the binding-protein-dependent transport system for phosphate; probably responsible for the translocation of the substrate across the membrane.</text>
</comment>
<dbReference type="NCBIfam" id="TIGR00974">
    <property type="entry name" value="3a0107s02c"/>
    <property type="match status" value="1"/>
</dbReference>
<dbReference type="OrthoDB" id="9775069at2"/>
<keyword evidence="6" id="KW-0592">Phosphate transport</keyword>
<evidence type="ECO:0000256" key="1">
    <source>
        <dbReference type="ARBA" id="ARBA00003510"/>
    </source>
</evidence>
<comment type="caution">
    <text evidence="12">The sequence shown here is derived from an EMBL/GenBank/DDBJ whole genome shotgun (WGS) entry which is preliminary data.</text>
</comment>
<feature type="transmembrane region" description="Helical" evidence="10">
    <location>
        <begin position="94"/>
        <end position="117"/>
    </location>
</feature>
<dbReference type="SUPFAM" id="SSF161098">
    <property type="entry name" value="MetI-like"/>
    <property type="match status" value="1"/>
</dbReference>
<evidence type="ECO:0000256" key="10">
    <source>
        <dbReference type="RuleBase" id="RU363043"/>
    </source>
</evidence>
<name>A0A8J3ACR4_9ACTN</name>
<evidence type="ECO:0000256" key="2">
    <source>
        <dbReference type="ARBA" id="ARBA00004651"/>
    </source>
</evidence>
<keyword evidence="13" id="KW-1185">Reference proteome</keyword>
<comment type="caution">
    <text evidence="10">Lacks conserved residue(s) required for the propagation of feature annotation.</text>
</comment>
<protein>
    <recommendedName>
        <fullName evidence="10">Phosphate transport system permease protein PstA</fullName>
    </recommendedName>
</protein>
<dbReference type="GO" id="GO:0035435">
    <property type="term" value="P:phosphate ion transmembrane transport"/>
    <property type="evidence" value="ECO:0007669"/>
    <property type="project" value="InterPro"/>
</dbReference>
<gene>
    <name evidence="12" type="ORF">GCM10011354_31690</name>
</gene>